<accession>A0A7S3V5I5</accession>
<organism evidence="3">
    <name type="scientific">Chaetoceros debilis</name>
    <dbReference type="NCBI Taxonomy" id="122233"/>
    <lineage>
        <taxon>Eukaryota</taxon>
        <taxon>Sar</taxon>
        <taxon>Stramenopiles</taxon>
        <taxon>Ochrophyta</taxon>
        <taxon>Bacillariophyta</taxon>
        <taxon>Coscinodiscophyceae</taxon>
        <taxon>Chaetocerotophycidae</taxon>
        <taxon>Chaetocerotales</taxon>
        <taxon>Chaetocerotaceae</taxon>
        <taxon>Chaetoceros</taxon>
    </lineage>
</organism>
<dbReference type="EMBL" id="HBIO01005028">
    <property type="protein sequence ID" value="CAE0458666.1"/>
    <property type="molecule type" value="Transcribed_RNA"/>
</dbReference>
<keyword evidence="1" id="KW-0175">Coiled coil</keyword>
<feature type="region of interest" description="Disordered" evidence="2">
    <location>
        <begin position="1"/>
        <end position="23"/>
    </location>
</feature>
<evidence type="ECO:0000313" key="3">
    <source>
        <dbReference type="EMBL" id="CAE0458666.1"/>
    </source>
</evidence>
<sequence length="167" mass="18862">MGNKASRGSGANEADAAEQQSGVFLDPKLNEEIIGQFSSQVLKTEWEKILLKVTTTGDNRVQQEQVRKAQLEEQLTQWRAQNDQVQGQLDERTHNLQKKYHEQKADFISNIEELERKSDAPKFGAAGNACLNVRGLLASCYKENEDMRKCDDLVDAMEKCTKQTIMA</sequence>
<evidence type="ECO:0000256" key="1">
    <source>
        <dbReference type="SAM" id="Coils"/>
    </source>
</evidence>
<feature type="coiled-coil region" evidence="1">
    <location>
        <begin position="61"/>
        <end position="117"/>
    </location>
</feature>
<protein>
    <recommendedName>
        <fullName evidence="4">CHCH domain-containing protein</fullName>
    </recommendedName>
</protein>
<dbReference type="AlphaFoldDB" id="A0A7S3V5I5"/>
<evidence type="ECO:0008006" key="4">
    <source>
        <dbReference type="Google" id="ProtNLM"/>
    </source>
</evidence>
<name>A0A7S3V5I5_9STRA</name>
<reference evidence="3" key="1">
    <citation type="submission" date="2021-01" db="EMBL/GenBank/DDBJ databases">
        <authorList>
            <person name="Corre E."/>
            <person name="Pelletier E."/>
            <person name="Niang G."/>
            <person name="Scheremetjew M."/>
            <person name="Finn R."/>
            <person name="Kale V."/>
            <person name="Holt S."/>
            <person name="Cochrane G."/>
            <person name="Meng A."/>
            <person name="Brown T."/>
            <person name="Cohen L."/>
        </authorList>
    </citation>
    <scope>NUCLEOTIDE SEQUENCE</scope>
    <source>
        <strain evidence="3">MM31A-1</strain>
    </source>
</reference>
<proteinExistence type="predicted"/>
<gene>
    <name evidence="3" type="ORF">CDEB00056_LOCUS3507</name>
</gene>
<evidence type="ECO:0000256" key="2">
    <source>
        <dbReference type="SAM" id="MobiDB-lite"/>
    </source>
</evidence>